<name>A0AAW8ESX4_9MICO</name>
<evidence type="ECO:0000256" key="2">
    <source>
        <dbReference type="SAM" id="Phobius"/>
    </source>
</evidence>
<dbReference type="Pfam" id="PF19407">
    <property type="entry name" value="DUF5979"/>
    <property type="match status" value="1"/>
</dbReference>
<gene>
    <name evidence="5" type="ORF">QFZ53_000423</name>
</gene>
<evidence type="ECO:0000259" key="4">
    <source>
        <dbReference type="Pfam" id="PF19407"/>
    </source>
</evidence>
<evidence type="ECO:0000313" key="6">
    <source>
        <dbReference type="Proteomes" id="UP001244427"/>
    </source>
</evidence>
<keyword evidence="2" id="KW-1133">Transmembrane helix</keyword>
<sequence>MGAIRRTRTGTLAGRLVAAVLGVAVAASGLFVAQPAWAAPSLGLTVSAVTPTAAAGTPATFQISWSCSSVDTACTGGRITVPLPTLSPDANVATAFYSASPSTGGFSQAPTVQNGVITWVLSDPIPAGSSGQMTFSVLPPNAGSPNGDTINPVVSFAVEGISVTATTSATVTSDPTIVTTKRLSNPNVTPALDAPVTYFVQTRHAGPPNVSPPTTGVWGVTEVVTVDHIPDGAEFVSATGGGVFDPVTRLVTWPSWSDPSTPGPLGYGFATPPEYQLVLRYPSSTFTTASVVTNTASATAHPLFRPDETLHSAGAAVTHGLQHMVGAGSIAKRPPLSSPFLAQRGQSTGWMIVAANSGSSALNLDIVDPLPCLWSSPTDGSTTCSTPATGALSVALANGTVLTSTEPLHVSYVTNLGGTGVITYQPGSAAGESSARTVSLPVGEWVTQLHVTGQLAAGDTLRFLITPPVSTTLPTDSTGAVYQQSGVPTGGDDVYIENCFTSASLADAATGATITALDLTAPVATRCGYVKVPPSAPSYQVFKNSSNSVQGISGRVTFSFQGKALAGSVNWFPVVTDLLPADLRYVPGSLAVQSDAAVLAGVPTSAMKVEVIDDFNGTGRQLLRVSWPGSAGIPPNTGFLRLSFQAEVQPNAPVGQRLNTAQFFDAAIANHKKPDQCGDARSPATADPENTSGLDDSAALGCTTSAPYTVVASGAVGGTKWVKGSLDPVFQATPAVGRTLPGESSEYRLDVTNTGNVPISNVIAYDILPYVGDTGVGPAAGQTRGSMWQAQLASAVTTAVPGATIQYSLSSNPCRGEVMQSGAPRASAPAGCIDDWTTVLPADLSTVRAIRVDFGAEVFDVAETQNIQLPITAPDNAEGVAWNSFAVAAFRIDNSSWLLPVEPAKVGLQISPLLSIDSVGDPVCVPAPGGRYDISVTNDPRTVDATSVTVSVSIPPGVTVRSVDAGDGGTFDPATGVWTIERIEPGSTATLSLALDSSAGSTATVQAALTSTAQNGTALPGDDTVTSSEVEVSACTGTFDIIKDVVGSGHSLIGTDRAFIVHYNYPAGDYYEAGEGTLTVHADGVPVSGPVLPAGAIVTLEEETPAGVPGTSWAPPSFDQAIITISDGTVVHVGLTNTIDVLPAPPTPTPASTDAPLAQTGGELSWYAVMMGTFLVLGGAMITAGRRRIRHTR</sequence>
<protein>
    <recommendedName>
        <fullName evidence="7">DUF11 domain-containing protein</fullName>
    </recommendedName>
</protein>
<proteinExistence type="predicted"/>
<evidence type="ECO:0000259" key="3">
    <source>
        <dbReference type="Pfam" id="PF01345"/>
    </source>
</evidence>
<dbReference type="EMBL" id="JAUSXV010000001">
    <property type="protein sequence ID" value="MDQ0646227.1"/>
    <property type="molecule type" value="Genomic_DNA"/>
</dbReference>
<evidence type="ECO:0000313" key="5">
    <source>
        <dbReference type="EMBL" id="MDQ0646227.1"/>
    </source>
</evidence>
<accession>A0AAW8ESX4</accession>
<dbReference type="Proteomes" id="UP001244427">
    <property type="component" value="Unassembled WGS sequence"/>
</dbReference>
<keyword evidence="6" id="KW-1185">Reference proteome</keyword>
<evidence type="ECO:0008006" key="7">
    <source>
        <dbReference type="Google" id="ProtNLM"/>
    </source>
</evidence>
<evidence type="ECO:0000256" key="1">
    <source>
        <dbReference type="SAM" id="MobiDB-lite"/>
    </source>
</evidence>
<dbReference type="Gene3D" id="2.60.40.1170">
    <property type="entry name" value="Mu homology domain, subdomain B"/>
    <property type="match status" value="1"/>
</dbReference>
<keyword evidence="2" id="KW-0472">Membrane</keyword>
<feature type="domain" description="DUF11" evidence="3">
    <location>
        <begin position="931"/>
        <end position="1013"/>
    </location>
</feature>
<comment type="caution">
    <text evidence="5">The sequence shown here is derived from an EMBL/GenBank/DDBJ whole genome shotgun (WGS) entry which is preliminary data.</text>
</comment>
<dbReference type="Pfam" id="PF01345">
    <property type="entry name" value="DUF11"/>
    <property type="match status" value="1"/>
</dbReference>
<dbReference type="RefSeq" id="WP_307293007.1">
    <property type="nucleotide sequence ID" value="NZ_JAUSXV010000001.1"/>
</dbReference>
<dbReference type="InterPro" id="IPR001434">
    <property type="entry name" value="OmcB-like_DUF11"/>
</dbReference>
<keyword evidence="2" id="KW-0812">Transmembrane</keyword>
<feature type="region of interest" description="Disordered" evidence="1">
    <location>
        <begin position="673"/>
        <end position="696"/>
    </location>
</feature>
<dbReference type="AlphaFoldDB" id="A0AAW8ESX4"/>
<dbReference type="InterPro" id="IPR046022">
    <property type="entry name" value="DUF5979"/>
</dbReference>
<reference evidence="5 6" key="1">
    <citation type="submission" date="2023-07" db="EMBL/GenBank/DDBJ databases">
        <title>Comparative genomics of wheat-associated soil bacteria to identify genetic determinants of phenazine resistance.</title>
        <authorList>
            <person name="Mouncey N."/>
        </authorList>
    </citation>
    <scope>NUCLEOTIDE SEQUENCE [LARGE SCALE GENOMIC DNA]</scope>
    <source>
        <strain evidence="5 6">W4I9-1</strain>
    </source>
</reference>
<feature type="domain" description="DUF5979" evidence="4">
    <location>
        <begin position="1039"/>
        <end position="1139"/>
    </location>
</feature>
<organism evidence="5 6">
    <name type="scientific">Microbacterium natoriense</name>
    <dbReference type="NCBI Taxonomy" id="284570"/>
    <lineage>
        <taxon>Bacteria</taxon>
        <taxon>Bacillati</taxon>
        <taxon>Actinomycetota</taxon>
        <taxon>Actinomycetes</taxon>
        <taxon>Micrococcales</taxon>
        <taxon>Microbacteriaceae</taxon>
        <taxon>Microbacterium</taxon>
    </lineage>
</organism>
<feature type="transmembrane region" description="Helical" evidence="2">
    <location>
        <begin position="1164"/>
        <end position="1184"/>
    </location>
</feature>